<name>A0AA39FN48_9HYME</name>
<dbReference type="Gene3D" id="1.10.1240.40">
    <property type="entry name" value="ENT domain"/>
    <property type="match status" value="1"/>
</dbReference>
<dbReference type="PANTHER" id="PTHR16500">
    <property type="entry name" value="BRCA2-INTERACTING TRANSCRIPTIONAL REPRESSOR EMSY"/>
    <property type="match status" value="1"/>
</dbReference>
<dbReference type="PANTHER" id="PTHR16500:SF3">
    <property type="entry name" value="BRCA2-INTERACTING TRANSCRIPTIONAL REPRESSOR EMSY"/>
    <property type="match status" value="1"/>
</dbReference>
<dbReference type="SUPFAM" id="SSF158639">
    <property type="entry name" value="ENT-like"/>
    <property type="match status" value="1"/>
</dbReference>
<evidence type="ECO:0000313" key="5">
    <source>
        <dbReference type="EMBL" id="KAK0172687.1"/>
    </source>
</evidence>
<dbReference type="PROSITE" id="PS51138">
    <property type="entry name" value="ENT"/>
    <property type="match status" value="1"/>
</dbReference>
<feature type="region of interest" description="Disordered" evidence="3">
    <location>
        <begin position="340"/>
        <end position="368"/>
    </location>
</feature>
<dbReference type="InterPro" id="IPR005491">
    <property type="entry name" value="ENT_dom"/>
</dbReference>
<evidence type="ECO:0000256" key="2">
    <source>
        <dbReference type="ARBA" id="ARBA00023242"/>
    </source>
</evidence>
<dbReference type="GO" id="GO:0006355">
    <property type="term" value="P:regulation of DNA-templated transcription"/>
    <property type="evidence" value="ECO:0007669"/>
    <property type="project" value="InterPro"/>
</dbReference>
<dbReference type="InterPro" id="IPR036142">
    <property type="entry name" value="ENT_dom-like_sf"/>
</dbReference>
<feature type="region of interest" description="Disordered" evidence="3">
    <location>
        <begin position="159"/>
        <end position="211"/>
    </location>
</feature>
<reference evidence="5" key="2">
    <citation type="submission" date="2023-03" db="EMBL/GenBank/DDBJ databases">
        <authorList>
            <person name="Inwood S.N."/>
            <person name="Skelly J.G."/>
            <person name="Guhlin J."/>
            <person name="Harrop T.W.R."/>
            <person name="Goldson S.G."/>
            <person name="Dearden P.K."/>
        </authorList>
    </citation>
    <scope>NUCLEOTIDE SEQUENCE</scope>
    <source>
        <strain evidence="5">Irish</strain>
        <tissue evidence="5">Whole body</tissue>
    </source>
</reference>
<keyword evidence="6" id="KW-1185">Reference proteome</keyword>
<dbReference type="Pfam" id="PF03735">
    <property type="entry name" value="ENT"/>
    <property type="match status" value="1"/>
</dbReference>
<dbReference type="AlphaFoldDB" id="A0AA39FN48"/>
<feature type="domain" description="ENT" evidence="4">
    <location>
        <begin position="13"/>
        <end position="97"/>
    </location>
</feature>
<gene>
    <name evidence="5" type="ORF">PV328_005976</name>
</gene>
<feature type="compositionally biased region" description="Polar residues" evidence="3">
    <location>
        <begin position="354"/>
        <end position="368"/>
    </location>
</feature>
<dbReference type="Proteomes" id="UP001168990">
    <property type="component" value="Unassembled WGS sequence"/>
</dbReference>
<evidence type="ECO:0000313" key="6">
    <source>
        <dbReference type="Proteomes" id="UP001168990"/>
    </source>
</evidence>
<dbReference type="GO" id="GO:0005654">
    <property type="term" value="C:nucleoplasm"/>
    <property type="evidence" value="ECO:0007669"/>
    <property type="project" value="TreeGrafter"/>
</dbReference>
<dbReference type="InterPro" id="IPR033482">
    <property type="entry name" value="EMSY"/>
</dbReference>
<reference evidence="5" key="1">
    <citation type="journal article" date="2023" name="bioRxiv">
        <title>Scaffold-level genome assemblies of two parasitoid biocontrol wasps reveal the parthenogenesis mechanism and an associated novel virus.</title>
        <authorList>
            <person name="Inwood S."/>
            <person name="Skelly J."/>
            <person name="Guhlin J."/>
            <person name="Harrop T."/>
            <person name="Goldson S."/>
            <person name="Dearden P."/>
        </authorList>
    </citation>
    <scope>NUCLEOTIDE SEQUENCE</scope>
    <source>
        <strain evidence="5">Irish</strain>
        <tissue evidence="5">Whole body</tissue>
    </source>
</reference>
<dbReference type="SMART" id="SM01191">
    <property type="entry name" value="ENT"/>
    <property type="match status" value="1"/>
</dbReference>
<organism evidence="5 6">
    <name type="scientific">Microctonus aethiopoides</name>
    <dbReference type="NCBI Taxonomy" id="144406"/>
    <lineage>
        <taxon>Eukaryota</taxon>
        <taxon>Metazoa</taxon>
        <taxon>Ecdysozoa</taxon>
        <taxon>Arthropoda</taxon>
        <taxon>Hexapoda</taxon>
        <taxon>Insecta</taxon>
        <taxon>Pterygota</taxon>
        <taxon>Neoptera</taxon>
        <taxon>Endopterygota</taxon>
        <taxon>Hymenoptera</taxon>
        <taxon>Apocrita</taxon>
        <taxon>Ichneumonoidea</taxon>
        <taxon>Braconidae</taxon>
        <taxon>Euphorinae</taxon>
        <taxon>Microctonus</taxon>
    </lineage>
</organism>
<accession>A0AA39FN48</accession>
<evidence type="ECO:0000259" key="4">
    <source>
        <dbReference type="PROSITE" id="PS51138"/>
    </source>
</evidence>
<dbReference type="EMBL" id="JAQQBS010000002">
    <property type="protein sequence ID" value="KAK0172687.1"/>
    <property type="molecule type" value="Genomic_DNA"/>
</dbReference>
<sequence>MWPMRMDMSWDECRQCLRCLELDAYGNMVSVLRAQGPFTEDKKKLLGELAKVLHITNERHRAEVRRAVNDEKLSLIAEKLNGPNTWTDWAIEGRRTIPLLPRLKSHTAFTGLANSLSLVLAAANEKKIPSNESQDSIVKAEASTNCKEPIAEEKIVKSSVSNYQGNGRGRKRKRSVSSEVGDIGKNGKQNVKKKLNNDDNNVNALDNEENELPSQLLINSHNDMRNDLPMDKSRCFDKSLMRNSITCTVSPTIESSNWDDSINSINSITCHDNSVAQSKKITAINVNSNNTTDVELELEERLSYEIDELDVIDLQRNSENNRFEHDNIMNDDSNTLTCENTPLSPSEVDRISSPALSQPSSPIPTENISQTLTINSDSTSSSGPGPPQINFPIVSHNNLPVETLNHHDSTDMEATFNSNDIVNINKNNLLKIRLDTKATNIIDVKKGPKFGVKLSHDEMKKVLGKVISNNGDQTINTMSMFKASRVDDVNIENADNMVVLDIRQDVSNETKSLSINNDIAIDIFNSDNKTVLSNIDAHNLVEYSSEDCSSILAHHVEIVHTENNITDDENADSRDISLNENSEIECTSDVPEQLECEEILINSDAHVVIDNENEIYNFETTEESVCEIQIEESAVDVGEFNAELATTDIDNFNYVVDDEETVSIPEDERGQYEQLNDLSDS</sequence>
<keyword evidence="2" id="KW-0539">Nucleus</keyword>
<protein>
    <recommendedName>
        <fullName evidence="4">ENT domain-containing protein</fullName>
    </recommendedName>
</protein>
<comment type="caution">
    <text evidence="5">The sequence shown here is derived from an EMBL/GenBank/DDBJ whole genome shotgun (WGS) entry which is preliminary data.</text>
</comment>
<proteinExistence type="predicted"/>
<evidence type="ECO:0000256" key="1">
    <source>
        <dbReference type="ARBA" id="ARBA00004123"/>
    </source>
</evidence>
<comment type="subcellular location">
    <subcellularLocation>
        <location evidence="1">Nucleus</location>
    </subcellularLocation>
</comment>
<evidence type="ECO:0000256" key="3">
    <source>
        <dbReference type="SAM" id="MobiDB-lite"/>
    </source>
</evidence>